<evidence type="ECO:0000259" key="7">
    <source>
        <dbReference type="SMART" id="SM01115"/>
    </source>
</evidence>
<evidence type="ECO:0000313" key="9">
    <source>
        <dbReference type="Proteomes" id="UP000827092"/>
    </source>
</evidence>
<dbReference type="InterPro" id="IPR047489">
    <property type="entry name" value="SRRM3_cwf21"/>
</dbReference>
<dbReference type="Pfam" id="PF08312">
    <property type="entry name" value="cwf21"/>
    <property type="match status" value="1"/>
</dbReference>
<dbReference type="SMART" id="SM01115">
    <property type="entry name" value="cwf21"/>
    <property type="match status" value="1"/>
</dbReference>
<accession>A0AAV6UV37</accession>
<evidence type="ECO:0000313" key="8">
    <source>
        <dbReference type="EMBL" id="KAG8187667.1"/>
    </source>
</evidence>
<dbReference type="Proteomes" id="UP000827092">
    <property type="component" value="Unassembled WGS sequence"/>
</dbReference>
<comment type="similarity">
    <text evidence="2">Belongs to the CWC21 family.</text>
</comment>
<feature type="domain" description="CWF21" evidence="7">
    <location>
        <begin position="57"/>
        <end position="102"/>
    </location>
</feature>
<comment type="caution">
    <text evidence="8">The sequence shown here is derived from an EMBL/GenBank/DDBJ whole genome shotgun (WGS) entry which is preliminary data.</text>
</comment>
<evidence type="ECO:0000256" key="3">
    <source>
        <dbReference type="ARBA" id="ARBA00022664"/>
    </source>
</evidence>
<dbReference type="PANTHER" id="PTHR36562">
    <property type="entry name" value="SERINE/ARGININE REPETITIVE MATRIX 2"/>
    <property type="match status" value="1"/>
</dbReference>
<dbReference type="AlphaFoldDB" id="A0AAV6UV37"/>
<keyword evidence="4" id="KW-0747">Spliceosome</keyword>
<dbReference type="InterPro" id="IPR051372">
    <property type="entry name" value="CWC21"/>
</dbReference>
<reference evidence="8 9" key="1">
    <citation type="journal article" date="2022" name="Nat. Ecol. Evol.">
        <title>A masculinizing supergene underlies an exaggerated male reproductive morph in a spider.</title>
        <authorList>
            <person name="Hendrickx F."/>
            <person name="De Corte Z."/>
            <person name="Sonet G."/>
            <person name="Van Belleghem S.M."/>
            <person name="Kostlbacher S."/>
            <person name="Vangestel C."/>
        </authorList>
    </citation>
    <scope>NUCLEOTIDE SEQUENCE [LARGE SCALE GENOMIC DNA]</scope>
    <source>
        <strain evidence="8">W744_W776</strain>
    </source>
</reference>
<evidence type="ECO:0000256" key="6">
    <source>
        <dbReference type="ARBA" id="ARBA00023242"/>
    </source>
</evidence>
<organism evidence="8 9">
    <name type="scientific">Oedothorax gibbosus</name>
    <dbReference type="NCBI Taxonomy" id="931172"/>
    <lineage>
        <taxon>Eukaryota</taxon>
        <taxon>Metazoa</taxon>
        <taxon>Ecdysozoa</taxon>
        <taxon>Arthropoda</taxon>
        <taxon>Chelicerata</taxon>
        <taxon>Arachnida</taxon>
        <taxon>Araneae</taxon>
        <taxon>Araneomorphae</taxon>
        <taxon>Entelegynae</taxon>
        <taxon>Araneoidea</taxon>
        <taxon>Linyphiidae</taxon>
        <taxon>Erigoninae</taxon>
        <taxon>Oedothorax</taxon>
    </lineage>
</organism>
<keyword evidence="5" id="KW-0508">mRNA splicing</keyword>
<dbReference type="CDD" id="cd21376">
    <property type="entry name" value="cwf21_SRRM3"/>
    <property type="match status" value="1"/>
</dbReference>
<evidence type="ECO:0000256" key="1">
    <source>
        <dbReference type="ARBA" id="ARBA00004123"/>
    </source>
</evidence>
<evidence type="ECO:0000256" key="2">
    <source>
        <dbReference type="ARBA" id="ARBA00005954"/>
    </source>
</evidence>
<protein>
    <recommendedName>
        <fullName evidence="7">CWF21 domain-containing protein</fullName>
    </recommendedName>
</protein>
<dbReference type="Gene3D" id="6.10.140.420">
    <property type="match status" value="1"/>
</dbReference>
<name>A0AAV6UV37_9ARAC</name>
<dbReference type="GO" id="GO:0005681">
    <property type="term" value="C:spliceosomal complex"/>
    <property type="evidence" value="ECO:0007669"/>
    <property type="project" value="UniProtKB-KW"/>
</dbReference>
<dbReference type="GO" id="GO:0006397">
    <property type="term" value="P:mRNA processing"/>
    <property type="evidence" value="ECO:0007669"/>
    <property type="project" value="UniProtKB-KW"/>
</dbReference>
<proteinExistence type="inferred from homology"/>
<keyword evidence="6" id="KW-0539">Nucleus</keyword>
<keyword evidence="3" id="KW-0507">mRNA processing</keyword>
<sequence>MYNGIGLVTPRGSGTNGYVQRNMAFVQKSKEKVSYKTEEDIKRLDAMSNRKPNQGILAHERKRTIELKCLEMQELMEDEGYPEDEIETKVAMFRQMLVDKEGAGEKEIPKDEFGRPLQQSAYVTTSAAGRYKRILSPLPPLGGGENRKVCGRGLPRGVYGIDLPRVPSMGRRACCCCGILFREMRGSFSTVWWSPLLPDAALANGALVGGAYILQAQCVLAYTQVRRSWSLRYDAYFGWPRGGTMSWSDLKGIRSKVCKKAQHVV</sequence>
<dbReference type="GO" id="GO:0008380">
    <property type="term" value="P:RNA splicing"/>
    <property type="evidence" value="ECO:0007669"/>
    <property type="project" value="UniProtKB-KW"/>
</dbReference>
<evidence type="ECO:0000256" key="5">
    <source>
        <dbReference type="ARBA" id="ARBA00023187"/>
    </source>
</evidence>
<evidence type="ECO:0000256" key="4">
    <source>
        <dbReference type="ARBA" id="ARBA00022728"/>
    </source>
</evidence>
<keyword evidence="9" id="KW-1185">Reference proteome</keyword>
<dbReference type="InterPro" id="IPR013170">
    <property type="entry name" value="mRNA_splic_Cwf21_dom"/>
</dbReference>
<dbReference type="PANTHER" id="PTHR36562:SF5">
    <property type="entry name" value="SERINE_ARGININE REPETITIVE MATRIX 2"/>
    <property type="match status" value="1"/>
</dbReference>
<gene>
    <name evidence="8" type="ORF">JTE90_005519</name>
</gene>
<comment type="subcellular location">
    <subcellularLocation>
        <location evidence="1">Nucleus</location>
    </subcellularLocation>
</comment>
<dbReference type="EMBL" id="JAFNEN010000264">
    <property type="protein sequence ID" value="KAG8187667.1"/>
    <property type="molecule type" value="Genomic_DNA"/>
</dbReference>